<comment type="subcellular location">
    <subcellularLocation>
        <location evidence="1">Cell membrane</location>
        <topology evidence="1">Lipid-anchor</topology>
    </subcellularLocation>
</comment>
<name>A0ABV6M3U3_9ACTN</name>
<protein>
    <submittedName>
        <fullName evidence="6">ABC transporter substrate-binding protein</fullName>
    </submittedName>
</protein>
<feature type="chain" id="PRO_5046830485" evidence="4">
    <location>
        <begin position="29"/>
        <end position="529"/>
    </location>
</feature>
<comment type="similarity">
    <text evidence="2">Belongs to the bacterial solute-binding protein 5 family.</text>
</comment>
<dbReference type="Gene3D" id="3.40.190.10">
    <property type="entry name" value="Periplasmic binding protein-like II"/>
    <property type="match status" value="1"/>
</dbReference>
<sequence length="529" mass="57296">MSPRAARIALAATAAMGMLLTGCSSSGASNAPASDVFVVGLNAEPPGLVRAFYPTQTASHVGLAIQESLVSSDAAGDIIPALAESWQISPDGTVYTFSLRKGVKWHDGTPFTSADVAFSLNEVLPLTANGASVAPLISKVETPDDGTVVLTLKSPYAPLLATFTPSDFNVIPKHLYEGTNLKENEYNRKPVGTGPFKFESWANNDIVLVRNDEYWGGKPGVSKLIFRVIPDANAAVLALKTGEIDFLPQTNNQSALDLESDSNVFVSKNRGTRSLQIVFFKLDRAPFNDPAVRKALFTGLDRAQISQTVLKGFGAPAKSSIPSTYWAYTPTVDYTSAYGFDTAKAAAMLDAAGYPVKADGFRFAVTFRYTNGFNGNPELAQIVATNWRDLKIDVKLQQDELAVWQAATFTDRDFDASTVPYDARLDPHLGVVRAYKCETRKGVLNTNPSGYCNAKLDAIFEAAAQEPDQAKRKELYRQAQVIVSEDLPGIALTENSAPQLIRSSWQGRDEFFSLGTFAEFRWAALKPAS</sequence>
<evidence type="ECO:0000256" key="4">
    <source>
        <dbReference type="SAM" id="SignalP"/>
    </source>
</evidence>
<feature type="domain" description="Solute-binding protein family 5" evidence="5">
    <location>
        <begin position="78"/>
        <end position="427"/>
    </location>
</feature>
<evidence type="ECO:0000313" key="7">
    <source>
        <dbReference type="Proteomes" id="UP001589867"/>
    </source>
</evidence>
<comment type="caution">
    <text evidence="6">The sequence shown here is derived from an EMBL/GenBank/DDBJ whole genome shotgun (WGS) entry which is preliminary data.</text>
</comment>
<accession>A0ABV6M3U3</accession>
<dbReference type="PROSITE" id="PS01040">
    <property type="entry name" value="SBP_BACTERIAL_5"/>
    <property type="match status" value="1"/>
</dbReference>
<gene>
    <name evidence="6" type="ORF">ACFFIA_16135</name>
</gene>
<dbReference type="InterPro" id="IPR000914">
    <property type="entry name" value="SBP_5_dom"/>
</dbReference>
<dbReference type="PROSITE" id="PS51257">
    <property type="entry name" value="PROKAR_LIPOPROTEIN"/>
    <property type="match status" value="1"/>
</dbReference>
<dbReference type="Pfam" id="PF00496">
    <property type="entry name" value="SBP_bac_5"/>
    <property type="match status" value="1"/>
</dbReference>
<evidence type="ECO:0000256" key="2">
    <source>
        <dbReference type="ARBA" id="ARBA00005695"/>
    </source>
</evidence>
<keyword evidence="3 4" id="KW-0732">Signal</keyword>
<evidence type="ECO:0000313" key="6">
    <source>
        <dbReference type="EMBL" id="MFC0529184.1"/>
    </source>
</evidence>
<dbReference type="PANTHER" id="PTHR30290">
    <property type="entry name" value="PERIPLASMIC BINDING COMPONENT OF ABC TRANSPORTER"/>
    <property type="match status" value="1"/>
</dbReference>
<organism evidence="6 7">
    <name type="scientific">Phytohabitans kaempferiae</name>
    <dbReference type="NCBI Taxonomy" id="1620943"/>
    <lineage>
        <taxon>Bacteria</taxon>
        <taxon>Bacillati</taxon>
        <taxon>Actinomycetota</taxon>
        <taxon>Actinomycetes</taxon>
        <taxon>Micromonosporales</taxon>
        <taxon>Micromonosporaceae</taxon>
    </lineage>
</organism>
<dbReference type="Gene3D" id="3.90.76.10">
    <property type="entry name" value="Dipeptide-binding Protein, Domain 1"/>
    <property type="match status" value="1"/>
</dbReference>
<feature type="signal peptide" evidence="4">
    <location>
        <begin position="1"/>
        <end position="28"/>
    </location>
</feature>
<dbReference type="Gene3D" id="3.10.105.10">
    <property type="entry name" value="Dipeptide-binding Protein, Domain 3"/>
    <property type="match status" value="1"/>
</dbReference>
<dbReference type="InterPro" id="IPR023765">
    <property type="entry name" value="SBP_5_CS"/>
</dbReference>
<dbReference type="EMBL" id="JBHLUH010000026">
    <property type="protein sequence ID" value="MFC0529184.1"/>
    <property type="molecule type" value="Genomic_DNA"/>
</dbReference>
<dbReference type="RefSeq" id="WP_377251689.1">
    <property type="nucleotide sequence ID" value="NZ_JBHLUH010000026.1"/>
</dbReference>
<dbReference type="SUPFAM" id="SSF53850">
    <property type="entry name" value="Periplasmic binding protein-like II"/>
    <property type="match status" value="1"/>
</dbReference>
<evidence type="ECO:0000256" key="3">
    <source>
        <dbReference type="ARBA" id="ARBA00022729"/>
    </source>
</evidence>
<evidence type="ECO:0000256" key="1">
    <source>
        <dbReference type="ARBA" id="ARBA00004193"/>
    </source>
</evidence>
<evidence type="ECO:0000259" key="5">
    <source>
        <dbReference type="Pfam" id="PF00496"/>
    </source>
</evidence>
<dbReference type="InterPro" id="IPR039424">
    <property type="entry name" value="SBP_5"/>
</dbReference>
<dbReference type="PIRSF" id="PIRSF002741">
    <property type="entry name" value="MppA"/>
    <property type="match status" value="1"/>
</dbReference>
<dbReference type="Proteomes" id="UP001589867">
    <property type="component" value="Unassembled WGS sequence"/>
</dbReference>
<keyword evidence="7" id="KW-1185">Reference proteome</keyword>
<reference evidence="6 7" key="1">
    <citation type="submission" date="2024-09" db="EMBL/GenBank/DDBJ databases">
        <authorList>
            <person name="Sun Q."/>
            <person name="Mori K."/>
        </authorList>
    </citation>
    <scope>NUCLEOTIDE SEQUENCE [LARGE SCALE GENOMIC DNA]</scope>
    <source>
        <strain evidence="6 7">TBRC 3947</strain>
    </source>
</reference>
<proteinExistence type="inferred from homology"/>
<dbReference type="InterPro" id="IPR030678">
    <property type="entry name" value="Peptide/Ni-bd"/>
</dbReference>